<dbReference type="InterPro" id="IPR015895">
    <property type="entry name" value="4pyrrol_synth_GluRdtase_N"/>
</dbReference>
<dbReference type="FunFam" id="3.40.50.720:FF:000031">
    <property type="entry name" value="Glutamyl-tRNA reductase"/>
    <property type="match status" value="1"/>
</dbReference>
<feature type="site" description="Important for activity" evidence="9 13">
    <location>
        <position position="97"/>
    </location>
</feature>
<evidence type="ECO:0000259" key="15">
    <source>
        <dbReference type="Pfam" id="PF05201"/>
    </source>
</evidence>
<evidence type="ECO:0000313" key="16">
    <source>
        <dbReference type="EMBL" id="SHK25202.1"/>
    </source>
</evidence>
<evidence type="ECO:0000256" key="2">
    <source>
        <dbReference type="ARBA" id="ARBA00005916"/>
    </source>
</evidence>
<evidence type="ECO:0000256" key="1">
    <source>
        <dbReference type="ARBA" id="ARBA00005059"/>
    </source>
</evidence>
<dbReference type="AlphaFoldDB" id="A0A1M6QY84"/>
<feature type="binding site" evidence="9 11">
    <location>
        <position position="107"/>
    </location>
    <ligand>
        <name>substrate</name>
    </ligand>
</feature>
<feature type="binding site" evidence="9 11">
    <location>
        <begin position="50"/>
        <end position="53"/>
    </location>
    <ligand>
        <name>substrate</name>
    </ligand>
</feature>
<dbReference type="InterPro" id="IPR000343">
    <property type="entry name" value="4pyrrol_synth_GluRdtase"/>
</dbReference>
<keyword evidence="4 9" id="KW-0521">NADP</keyword>
<dbReference type="InterPro" id="IPR036291">
    <property type="entry name" value="NAD(P)-bd_dom_sf"/>
</dbReference>
<dbReference type="GO" id="GO:0008883">
    <property type="term" value="F:glutamyl-tRNA reductase activity"/>
    <property type="evidence" value="ECO:0007669"/>
    <property type="project" value="UniProtKB-UniRule"/>
</dbReference>
<dbReference type="SUPFAM" id="SSF51735">
    <property type="entry name" value="NAD(P)-binding Rossmann-fold domains"/>
    <property type="match status" value="1"/>
</dbReference>
<protein>
    <recommendedName>
        <fullName evidence="8 9">Glutamyl-tRNA reductase</fullName>
        <shortName evidence="9">GluTR</shortName>
        <ecNumber evidence="3 9">1.2.1.70</ecNumber>
    </recommendedName>
</protein>
<dbReference type="PANTHER" id="PTHR43013:SF1">
    <property type="entry name" value="GLUTAMYL-TRNA REDUCTASE"/>
    <property type="match status" value="1"/>
</dbReference>
<dbReference type="Proteomes" id="UP000189810">
    <property type="component" value="Chromosome I"/>
</dbReference>
<dbReference type="InterPro" id="IPR036343">
    <property type="entry name" value="GluRdtase_N_sf"/>
</dbReference>
<dbReference type="STRING" id="381751.SAMN05444391_0446"/>
<feature type="binding site" evidence="9 12">
    <location>
        <begin position="187"/>
        <end position="192"/>
    </location>
    <ligand>
        <name>NADP(+)</name>
        <dbReference type="ChEBI" id="CHEBI:58349"/>
    </ligand>
</feature>
<accession>A0A1M6QY84</accession>
<evidence type="ECO:0000256" key="7">
    <source>
        <dbReference type="ARBA" id="ARBA00047464"/>
    </source>
</evidence>
<dbReference type="EMBL" id="LT670846">
    <property type="protein sequence ID" value="SHK25202.1"/>
    <property type="molecule type" value="Genomic_DNA"/>
</dbReference>
<evidence type="ECO:0000256" key="9">
    <source>
        <dbReference type="HAMAP-Rule" id="MF_00087"/>
    </source>
</evidence>
<dbReference type="PROSITE" id="PS00747">
    <property type="entry name" value="GLUTR"/>
    <property type="match status" value="1"/>
</dbReference>
<evidence type="ECO:0000259" key="14">
    <source>
        <dbReference type="Pfam" id="PF01488"/>
    </source>
</evidence>
<dbReference type="OrthoDB" id="110209at2"/>
<feature type="domain" description="Quinate/shikimate 5-dehydrogenase/glutamyl-tRNA reductase" evidence="14">
    <location>
        <begin position="169"/>
        <end position="303"/>
    </location>
</feature>
<evidence type="ECO:0000313" key="17">
    <source>
        <dbReference type="Proteomes" id="UP000189810"/>
    </source>
</evidence>
<evidence type="ECO:0000256" key="8">
    <source>
        <dbReference type="ARBA" id="ARBA00068659"/>
    </source>
</evidence>
<comment type="similarity">
    <text evidence="2 9">Belongs to the glutamyl-tRNA reductase family.</text>
</comment>
<dbReference type="PIRSF" id="PIRSF000445">
    <property type="entry name" value="4pyrrol_synth_GluRdtase"/>
    <property type="match status" value="1"/>
</dbReference>
<keyword evidence="5 9" id="KW-0560">Oxidoreductase</keyword>
<evidence type="ECO:0000256" key="6">
    <source>
        <dbReference type="ARBA" id="ARBA00023244"/>
    </source>
</evidence>
<dbReference type="Pfam" id="PF01488">
    <property type="entry name" value="Shikimate_DH"/>
    <property type="match status" value="1"/>
</dbReference>
<dbReference type="InterPro" id="IPR006151">
    <property type="entry name" value="Shikm_DH/Glu-tRNA_Rdtase"/>
</dbReference>
<dbReference type="CDD" id="cd05213">
    <property type="entry name" value="NAD_bind_Glutamyl_tRNA_reduct"/>
    <property type="match status" value="1"/>
</dbReference>
<keyword evidence="17" id="KW-1185">Reference proteome</keyword>
<evidence type="ECO:0000256" key="5">
    <source>
        <dbReference type="ARBA" id="ARBA00023002"/>
    </source>
</evidence>
<dbReference type="HAMAP" id="MF_00087">
    <property type="entry name" value="Glu_tRNA_reductase"/>
    <property type="match status" value="1"/>
</dbReference>
<evidence type="ECO:0000256" key="10">
    <source>
        <dbReference type="PIRSR" id="PIRSR000445-1"/>
    </source>
</evidence>
<organism evidence="16 17">
    <name type="scientific">Thermocrinis minervae</name>
    <dbReference type="NCBI Taxonomy" id="381751"/>
    <lineage>
        <taxon>Bacteria</taxon>
        <taxon>Pseudomonadati</taxon>
        <taxon>Aquificota</taxon>
        <taxon>Aquificia</taxon>
        <taxon>Aquificales</taxon>
        <taxon>Aquificaceae</taxon>
        <taxon>Thermocrinis</taxon>
    </lineage>
</organism>
<comment type="catalytic activity">
    <reaction evidence="7 9">
        <text>(S)-4-amino-5-oxopentanoate + tRNA(Glu) + NADP(+) = L-glutamyl-tRNA(Glu) + NADPH + H(+)</text>
        <dbReference type="Rhea" id="RHEA:12344"/>
        <dbReference type="Rhea" id="RHEA-COMP:9663"/>
        <dbReference type="Rhea" id="RHEA-COMP:9680"/>
        <dbReference type="ChEBI" id="CHEBI:15378"/>
        <dbReference type="ChEBI" id="CHEBI:57501"/>
        <dbReference type="ChEBI" id="CHEBI:57783"/>
        <dbReference type="ChEBI" id="CHEBI:58349"/>
        <dbReference type="ChEBI" id="CHEBI:78442"/>
        <dbReference type="ChEBI" id="CHEBI:78520"/>
        <dbReference type="EC" id="1.2.1.70"/>
    </reaction>
</comment>
<gene>
    <name evidence="9" type="primary">hemA</name>
    <name evidence="16" type="ORF">SAMN05444391_0446</name>
</gene>
<dbReference type="GO" id="GO:0019353">
    <property type="term" value="P:protoporphyrinogen IX biosynthetic process from glutamate"/>
    <property type="evidence" value="ECO:0007669"/>
    <property type="project" value="TreeGrafter"/>
</dbReference>
<comment type="pathway">
    <text evidence="1 9">Porphyrin-containing compound metabolism; protoporphyrin-IX biosynthesis; 5-aminolevulinate from L-glutamyl-tRNA(Glu): step 1/2.</text>
</comment>
<evidence type="ECO:0000256" key="12">
    <source>
        <dbReference type="PIRSR" id="PIRSR000445-3"/>
    </source>
</evidence>
<evidence type="ECO:0000256" key="13">
    <source>
        <dbReference type="PIRSR" id="PIRSR000445-4"/>
    </source>
</evidence>
<evidence type="ECO:0000256" key="11">
    <source>
        <dbReference type="PIRSR" id="PIRSR000445-2"/>
    </source>
</evidence>
<dbReference type="SUPFAM" id="SSF69742">
    <property type="entry name" value="Glutamyl tRNA-reductase catalytic, N-terminal domain"/>
    <property type="match status" value="1"/>
</dbReference>
<feature type="domain" description="Glutamyl-tRNA reductase N-terminal" evidence="15">
    <location>
        <begin position="8"/>
        <end position="154"/>
    </location>
</feature>
<dbReference type="GO" id="GO:0050661">
    <property type="term" value="F:NADP binding"/>
    <property type="evidence" value="ECO:0007669"/>
    <property type="project" value="InterPro"/>
</dbReference>
<dbReference type="InterPro" id="IPR018214">
    <property type="entry name" value="GluRdtase_CS"/>
</dbReference>
<dbReference type="UniPathway" id="UPA00251">
    <property type="reaction ID" value="UER00316"/>
</dbReference>
<dbReference type="Gene3D" id="3.30.460.30">
    <property type="entry name" value="Glutamyl-tRNA reductase, N-terminal domain"/>
    <property type="match status" value="1"/>
</dbReference>
<dbReference type="PANTHER" id="PTHR43013">
    <property type="entry name" value="GLUTAMYL-TRNA REDUCTASE"/>
    <property type="match status" value="1"/>
</dbReference>
<feature type="active site" description="Nucleophile" evidence="9 10">
    <location>
        <position position="51"/>
    </location>
</feature>
<dbReference type="EC" id="1.2.1.70" evidence="3 9"/>
<dbReference type="Pfam" id="PF05201">
    <property type="entry name" value="GlutR_N"/>
    <property type="match status" value="1"/>
</dbReference>
<sequence length="407" mass="47148">MKSIFVWGLNFKTAPVEERELLACTDKDLEHLLPKLKVLSEDLEFFLLSTCNRVEIYAYGTEEQLKSTVDTFLSFKGIHNKHKLKAFLKEGKEAVAHILRVASSLDSMVVGETQITSQFKQAFFMAKAFGTTGKILNRLFDFAMRTAKRVRTETGISKSAVSVSWVAVELSRKIFGNLHGIKVLLVGAGEMAELSAGYLKKLKADVYITNRTYSKAVELAQRLGGHALQFESFKDHLHEFDVLIFSTASKEYLLNPEDVKKAIKKRRYQPMFIIDISVPRNVNPEVNQVDEVFLYDIDDLKEIAQKNLFQRQKEKEKGEMIVWDEVEKFLRWLKLLDIEEQLKRLKESWREEEIRSPRVRRLIHRLMEEVKKNPEEAPKLLKIFMEEEADGNETRKLPYVHNRAYGA</sequence>
<dbReference type="RefSeq" id="WP_079653615.1">
    <property type="nucleotide sequence ID" value="NZ_LT670846.1"/>
</dbReference>
<comment type="domain">
    <text evidence="9">Possesses an unusual extended V-shaped dimeric structure with each monomer consisting of three distinct domains arranged along a curved 'spinal' alpha-helix. The N-terminal catalytic domain specifically recognizes the glutamate moiety of the substrate. The second domain is the NADPH-binding domain, and the third C-terminal domain is responsible for dimerization.</text>
</comment>
<dbReference type="Gene3D" id="3.40.50.720">
    <property type="entry name" value="NAD(P)-binding Rossmann-like Domain"/>
    <property type="match status" value="1"/>
</dbReference>
<evidence type="ECO:0000256" key="4">
    <source>
        <dbReference type="ARBA" id="ARBA00022857"/>
    </source>
</evidence>
<evidence type="ECO:0000256" key="3">
    <source>
        <dbReference type="ARBA" id="ARBA00012970"/>
    </source>
</evidence>
<proteinExistence type="inferred from homology"/>
<name>A0A1M6QY84_9AQUI</name>
<dbReference type="FunFam" id="3.30.460.30:FF:000001">
    <property type="entry name" value="Glutamyl-tRNA reductase"/>
    <property type="match status" value="1"/>
</dbReference>
<keyword evidence="6 9" id="KW-0627">Porphyrin biosynthesis</keyword>
<dbReference type="NCBIfam" id="TIGR01035">
    <property type="entry name" value="hemA"/>
    <property type="match status" value="1"/>
</dbReference>
<feature type="binding site" evidence="9 11">
    <location>
        <begin position="112"/>
        <end position="114"/>
    </location>
    <ligand>
        <name>substrate</name>
    </ligand>
</feature>
<comment type="function">
    <text evidence="9">Catalyzes the NADPH-dependent reduction of glutamyl-tRNA(Glu) to glutamate 1-semialdehyde (GSA).</text>
</comment>
<comment type="subunit">
    <text evidence="9">Homodimer.</text>
</comment>
<reference evidence="16 17" key="1">
    <citation type="submission" date="2016-11" db="EMBL/GenBank/DDBJ databases">
        <authorList>
            <person name="Jaros S."/>
            <person name="Januszkiewicz K."/>
            <person name="Wedrychowicz H."/>
        </authorList>
    </citation>
    <scope>NUCLEOTIDE SEQUENCE [LARGE SCALE GENOMIC DNA]</scope>
    <source>
        <strain evidence="16 17">DSM 19557</strain>
    </source>
</reference>
<comment type="miscellaneous">
    <text evidence="9">During catalysis, the active site Cys acts as a nucleophile attacking the alpha-carbonyl group of tRNA-bound glutamate with the formation of a thioester intermediate between enzyme and glutamate, and the concomitant release of tRNA(Glu). The thioester intermediate is finally reduced by direct hydride transfer from NADPH, to form the product GSA.</text>
</comment>
<feature type="binding site" evidence="9 11">
    <location>
        <position position="118"/>
    </location>
    <ligand>
        <name>substrate</name>
    </ligand>
</feature>